<sequence>MARAPRSGGRATKRDLLPERPHISSVTEQAPDHVQPLSPLVRRVLAANPSPFTFTGTQTYVVGKGEVAVIDPGPDLSAHIDAILAATAGERVTAILCTHTHRDHSPGAAPLKAATGAEVIGCAPLSLDDDGPRADAAFDTGYAPDRVLADGERVSGPGWTLEAVATPGHTSNHLCFALAEERALFSGDHVMGWSTTVVSPPDGDMAAYMASLDRLMARADHLYYPAHGEPIAEPQRWVRGLIGHRRQREGQILRLLGEDVGLIPEMVARMYSGIDPRLHPAAGRSVLAHLIDLEARARVARDNDRWRLAA</sequence>
<dbReference type="CDD" id="cd16278">
    <property type="entry name" value="metallo-hydrolase-like_MBL-fold"/>
    <property type="match status" value="1"/>
</dbReference>
<organism evidence="3 4">
    <name type="scientific">Sphingomonas quercus</name>
    <dbReference type="NCBI Taxonomy" id="2842451"/>
    <lineage>
        <taxon>Bacteria</taxon>
        <taxon>Pseudomonadati</taxon>
        <taxon>Pseudomonadota</taxon>
        <taxon>Alphaproteobacteria</taxon>
        <taxon>Sphingomonadales</taxon>
        <taxon>Sphingomonadaceae</taxon>
        <taxon>Sphingomonas</taxon>
    </lineage>
</organism>
<dbReference type="InterPro" id="IPR001279">
    <property type="entry name" value="Metallo-B-lactamas"/>
</dbReference>
<gene>
    <name evidence="3" type="ORF">KOF26_13905</name>
</gene>
<reference evidence="3 4" key="1">
    <citation type="submission" date="2021-06" db="EMBL/GenBank/DDBJ databases">
        <title>Sphingomonas sp. XMGL2, whole genome shotgun sequencing project.</title>
        <authorList>
            <person name="Zhao G."/>
            <person name="Shen L."/>
        </authorList>
    </citation>
    <scope>NUCLEOTIDE SEQUENCE [LARGE SCALE GENOMIC DNA]</scope>
    <source>
        <strain evidence="3 4">XMGL2</strain>
    </source>
</reference>
<accession>A0ABS6BME8</accession>
<name>A0ABS6BME8_9SPHN</name>
<dbReference type="Proteomes" id="UP000776276">
    <property type="component" value="Unassembled WGS sequence"/>
</dbReference>
<evidence type="ECO:0000313" key="3">
    <source>
        <dbReference type="EMBL" id="MBU3078956.1"/>
    </source>
</evidence>
<protein>
    <submittedName>
        <fullName evidence="3">MBL fold metallo-hydrolase</fullName>
    </submittedName>
</protein>
<proteinExistence type="predicted"/>
<dbReference type="PANTHER" id="PTHR23131:SF0">
    <property type="entry name" value="ENDORIBONUCLEASE LACTB2"/>
    <property type="match status" value="1"/>
</dbReference>
<feature type="compositionally biased region" description="Basic and acidic residues" evidence="1">
    <location>
        <begin position="12"/>
        <end position="22"/>
    </location>
</feature>
<dbReference type="Pfam" id="PF00753">
    <property type="entry name" value="Lactamase_B"/>
    <property type="match status" value="1"/>
</dbReference>
<dbReference type="InterPro" id="IPR050662">
    <property type="entry name" value="Sec-metab_biosynth-thioest"/>
</dbReference>
<evidence type="ECO:0000313" key="4">
    <source>
        <dbReference type="Proteomes" id="UP000776276"/>
    </source>
</evidence>
<keyword evidence="4" id="KW-1185">Reference proteome</keyword>
<dbReference type="SMART" id="SM00849">
    <property type="entry name" value="Lactamase_B"/>
    <property type="match status" value="1"/>
</dbReference>
<dbReference type="InterPro" id="IPR041516">
    <property type="entry name" value="LACTB2_WH"/>
</dbReference>
<dbReference type="PANTHER" id="PTHR23131">
    <property type="entry name" value="ENDORIBONUCLEASE LACTB2"/>
    <property type="match status" value="1"/>
</dbReference>
<dbReference type="Pfam" id="PF17778">
    <property type="entry name" value="WHD_BLACT"/>
    <property type="match status" value="1"/>
</dbReference>
<dbReference type="EMBL" id="JAHKRT010000007">
    <property type="protein sequence ID" value="MBU3078956.1"/>
    <property type="molecule type" value="Genomic_DNA"/>
</dbReference>
<comment type="caution">
    <text evidence="3">The sequence shown here is derived from an EMBL/GenBank/DDBJ whole genome shotgun (WGS) entry which is preliminary data.</text>
</comment>
<evidence type="ECO:0000256" key="1">
    <source>
        <dbReference type="SAM" id="MobiDB-lite"/>
    </source>
</evidence>
<feature type="region of interest" description="Disordered" evidence="1">
    <location>
        <begin position="1"/>
        <end position="32"/>
    </location>
</feature>
<feature type="domain" description="Metallo-beta-lactamase" evidence="2">
    <location>
        <begin position="55"/>
        <end position="227"/>
    </location>
</feature>
<evidence type="ECO:0000259" key="2">
    <source>
        <dbReference type="SMART" id="SM00849"/>
    </source>
</evidence>